<sequence>MINHIIKEYSVILDIFSKIIILRSFYISFSIFFLYNLPVILSYRILLNGEKHILKTILYSLFNIFYKSPVYIMLYIYVNRSLKKYLQLYKGSDAPRHLFSTILINLTYFMIYITYYLTSGFIATIPMAFIYSLYISDLSYSFIDNSGYNFKNPITFYNSNYIFFCVLGTIYSFIEYFYLLHYDLEIVGLFIYILLCFPLLITYKYKNTIDSYSLFYIPEKLLTSII</sequence>
<accession>A0A6C0B354</accession>
<proteinExistence type="predicted"/>
<feature type="transmembrane region" description="Helical" evidence="1">
    <location>
        <begin position="98"/>
        <end position="115"/>
    </location>
</feature>
<dbReference type="AlphaFoldDB" id="A0A6C0B354"/>
<organism evidence="2">
    <name type="scientific">viral metagenome</name>
    <dbReference type="NCBI Taxonomy" id="1070528"/>
    <lineage>
        <taxon>unclassified sequences</taxon>
        <taxon>metagenomes</taxon>
        <taxon>organismal metagenomes</taxon>
    </lineage>
</organism>
<keyword evidence="1" id="KW-0812">Transmembrane</keyword>
<evidence type="ECO:0000256" key="1">
    <source>
        <dbReference type="SAM" id="Phobius"/>
    </source>
</evidence>
<feature type="transmembrane region" description="Helical" evidence="1">
    <location>
        <begin position="20"/>
        <end position="45"/>
    </location>
</feature>
<reference evidence="2" key="1">
    <citation type="journal article" date="2020" name="Nature">
        <title>Giant virus diversity and host interactions through global metagenomics.</title>
        <authorList>
            <person name="Schulz F."/>
            <person name="Roux S."/>
            <person name="Paez-Espino D."/>
            <person name="Jungbluth S."/>
            <person name="Walsh D.A."/>
            <person name="Denef V.J."/>
            <person name="McMahon K.D."/>
            <person name="Konstantinidis K.T."/>
            <person name="Eloe-Fadrosh E.A."/>
            <person name="Kyrpides N.C."/>
            <person name="Woyke T."/>
        </authorList>
    </citation>
    <scope>NUCLEOTIDE SEQUENCE</scope>
    <source>
        <strain evidence="2">GVMAG-M-3300009422-16</strain>
    </source>
</reference>
<dbReference type="EMBL" id="MN739059">
    <property type="protein sequence ID" value="QHS86647.1"/>
    <property type="molecule type" value="Genomic_DNA"/>
</dbReference>
<feature type="transmembrane region" description="Helical" evidence="1">
    <location>
        <begin position="161"/>
        <end position="180"/>
    </location>
</feature>
<keyword evidence="1" id="KW-0472">Membrane</keyword>
<feature type="transmembrane region" description="Helical" evidence="1">
    <location>
        <begin position="121"/>
        <end position="140"/>
    </location>
</feature>
<protein>
    <submittedName>
        <fullName evidence="2">Uncharacterized protein</fullName>
    </submittedName>
</protein>
<feature type="transmembrane region" description="Helical" evidence="1">
    <location>
        <begin position="186"/>
        <end position="203"/>
    </location>
</feature>
<name>A0A6C0B354_9ZZZZ</name>
<evidence type="ECO:0000313" key="2">
    <source>
        <dbReference type="EMBL" id="QHS86647.1"/>
    </source>
</evidence>
<feature type="transmembrane region" description="Helical" evidence="1">
    <location>
        <begin position="57"/>
        <end position="78"/>
    </location>
</feature>
<keyword evidence="1" id="KW-1133">Transmembrane helix</keyword>